<gene>
    <name evidence="1" type="ORF">DFQ15_10237</name>
</gene>
<name>A0A318SWV6_9BURK</name>
<comment type="caution">
    <text evidence="1">The sequence shown here is derived from an EMBL/GenBank/DDBJ whole genome shotgun (WGS) entry which is preliminary data.</text>
</comment>
<dbReference type="Proteomes" id="UP000247540">
    <property type="component" value="Unassembled WGS sequence"/>
</dbReference>
<dbReference type="EMBL" id="QJTC01000002">
    <property type="protein sequence ID" value="PYE79307.1"/>
    <property type="molecule type" value="Genomic_DNA"/>
</dbReference>
<reference evidence="1 2" key="1">
    <citation type="submission" date="2018-06" db="EMBL/GenBank/DDBJ databases">
        <title>Genomic Encyclopedia of Type Strains, Phase III (KMG-III): the genomes of soil and plant-associated and newly described type strains.</title>
        <authorList>
            <person name="Whitman W."/>
        </authorList>
    </citation>
    <scope>NUCLEOTIDE SEQUENCE [LARGE SCALE GENOMIC DNA]</scope>
    <source>
        <strain evidence="1 2">CECT 7646</strain>
    </source>
</reference>
<dbReference type="AlphaFoldDB" id="A0A318SWV6"/>
<evidence type="ECO:0000313" key="2">
    <source>
        <dbReference type="Proteomes" id="UP000247540"/>
    </source>
</evidence>
<sequence length="393" mass="40358">MPLHPVIQAGAPRLAVAAQTYRQNFLSVNAAIAGVAASALPVLQNTPANWDDFTSTYLEAQTQAVSWFDGIASKFGSLPAFIVANGPLVAATLSSAAGDASTLEASPGDLQALSDLNEKLGLAIAQIDQVSQFVAASLSAIESFDSGLPALTASLQQLVADFMAAEAADQAQVDALTAAVQVLDNDIKSLQNNIMFETTATKATLWIARFTPAWNPPFLALKFFLVGISAAAQYVIDLDTLDITNDLAKIAVEQSQISGLAADAAACKLQVTAYQNVSTAIIAAVGSAGDLASVWQALSADLMQEAAILKQSLADGGAADFAAVASDLVAASGAWNTLEQQAMSIELDVQVNTAILQPGWSSAQVLAALAAGSTLQLSSFIDANVSAASAQKA</sequence>
<dbReference type="RefSeq" id="WP_110464295.1">
    <property type="nucleotide sequence ID" value="NZ_JAMOFZ010000001.1"/>
</dbReference>
<organism evidence="1 2">
    <name type="scientific">Xylophilus ampelinus</name>
    <dbReference type="NCBI Taxonomy" id="54067"/>
    <lineage>
        <taxon>Bacteria</taxon>
        <taxon>Pseudomonadati</taxon>
        <taxon>Pseudomonadota</taxon>
        <taxon>Betaproteobacteria</taxon>
        <taxon>Burkholderiales</taxon>
        <taxon>Xylophilus</taxon>
    </lineage>
</organism>
<accession>A0A318SWV6</accession>
<proteinExistence type="predicted"/>
<dbReference type="SUPFAM" id="SSF58100">
    <property type="entry name" value="Bacterial hemolysins"/>
    <property type="match status" value="1"/>
</dbReference>
<keyword evidence="2" id="KW-1185">Reference proteome</keyword>
<evidence type="ECO:0000313" key="1">
    <source>
        <dbReference type="EMBL" id="PYE79307.1"/>
    </source>
</evidence>
<protein>
    <submittedName>
        <fullName evidence="1">Uncharacterized protein</fullName>
    </submittedName>
</protein>
<dbReference type="Gene3D" id="1.20.1170.10">
    <property type="match status" value="1"/>
</dbReference>